<feature type="transmembrane region" description="Helical" evidence="1">
    <location>
        <begin position="52"/>
        <end position="71"/>
    </location>
</feature>
<keyword evidence="3" id="KW-1185">Reference proteome</keyword>
<accession>A0A420W0P4</accession>
<dbReference type="OrthoDB" id="695134at2"/>
<organism evidence="2 3">
    <name type="scientific">Sphingobacterium puteale</name>
    <dbReference type="NCBI Taxonomy" id="2420510"/>
    <lineage>
        <taxon>Bacteria</taxon>
        <taxon>Pseudomonadati</taxon>
        <taxon>Bacteroidota</taxon>
        <taxon>Sphingobacteriia</taxon>
        <taxon>Sphingobacteriales</taxon>
        <taxon>Sphingobacteriaceae</taxon>
        <taxon>Sphingobacterium</taxon>
    </lineage>
</organism>
<gene>
    <name evidence="2" type="ORF">D7322_08605</name>
</gene>
<feature type="transmembrane region" description="Helical" evidence="1">
    <location>
        <begin position="130"/>
        <end position="148"/>
    </location>
</feature>
<keyword evidence="1" id="KW-1133">Transmembrane helix</keyword>
<evidence type="ECO:0000313" key="3">
    <source>
        <dbReference type="Proteomes" id="UP000282423"/>
    </source>
</evidence>
<evidence type="ECO:0000256" key="1">
    <source>
        <dbReference type="SAM" id="Phobius"/>
    </source>
</evidence>
<sequence length="381" mass="45154">MKLLKEKIALFIAHLSLNWLIYVFIIIFPFLYNRISIKEYFWINGSIFDEKFGIRYFLTVALMVFLAILFYKIEKNGRYRDRNAQYTWKRSWWKILYFFGPLSFGLTIFIAFTIGLYFEFDHKKVFSLHLSRHYMLFIFMSIVYAFWFERLADKRRRKADSAKALVLHADQADPQLHWMQGINTVIDFYARDTKDFVKAELANIFMRLEQNMQQPSADSERFVIVDTANAPLELAYFLFYHKRSITAAAQRNERGHFKLHAIVFIRSHAKGEAFVILTDGSEVRANGIIEYLKKHNLRHYFPKISKTISVNLLHVNLSYPKNGQLVELQAQTKLAMYANIKDNEIVKIGSIGPRMKDYVGDFWKNKERLPHEVWDTYVVID</sequence>
<keyword evidence="1" id="KW-0812">Transmembrane</keyword>
<dbReference type="RefSeq" id="WP_121123222.1">
    <property type="nucleotide sequence ID" value="NZ_RBWS01000006.1"/>
</dbReference>
<reference evidence="2 3" key="1">
    <citation type="submission" date="2018-10" db="EMBL/GenBank/DDBJ databases">
        <title>Sphingobacterium sp. M05W1-28.</title>
        <authorList>
            <person name="Cai H."/>
        </authorList>
    </citation>
    <scope>NUCLEOTIDE SEQUENCE [LARGE SCALE GENOMIC DNA]</scope>
    <source>
        <strain evidence="2 3">M05W1-28</strain>
    </source>
</reference>
<comment type="caution">
    <text evidence="2">The sequence shown here is derived from an EMBL/GenBank/DDBJ whole genome shotgun (WGS) entry which is preliminary data.</text>
</comment>
<protein>
    <submittedName>
        <fullName evidence="2">Uncharacterized protein</fullName>
    </submittedName>
</protein>
<feature type="transmembrane region" description="Helical" evidence="1">
    <location>
        <begin position="12"/>
        <end position="32"/>
    </location>
</feature>
<feature type="transmembrane region" description="Helical" evidence="1">
    <location>
        <begin position="92"/>
        <end position="118"/>
    </location>
</feature>
<proteinExistence type="predicted"/>
<dbReference type="Proteomes" id="UP000282423">
    <property type="component" value="Unassembled WGS sequence"/>
</dbReference>
<keyword evidence="1" id="KW-0472">Membrane</keyword>
<dbReference type="AlphaFoldDB" id="A0A420W0P4"/>
<dbReference type="EMBL" id="RBWS01000006">
    <property type="protein sequence ID" value="RKO72141.1"/>
    <property type="molecule type" value="Genomic_DNA"/>
</dbReference>
<name>A0A420W0P4_9SPHI</name>
<evidence type="ECO:0000313" key="2">
    <source>
        <dbReference type="EMBL" id="RKO72141.1"/>
    </source>
</evidence>